<comment type="caution">
    <text evidence="2">The sequence shown here is derived from an EMBL/GenBank/DDBJ whole genome shotgun (WGS) entry which is preliminary data.</text>
</comment>
<proteinExistence type="predicted"/>
<dbReference type="AlphaFoldDB" id="X1T5E9"/>
<gene>
    <name evidence="2" type="ORF">S12H4_23263</name>
</gene>
<accession>X1T5E9</accession>
<organism evidence="2">
    <name type="scientific">marine sediment metagenome</name>
    <dbReference type="NCBI Taxonomy" id="412755"/>
    <lineage>
        <taxon>unclassified sequences</taxon>
        <taxon>metagenomes</taxon>
        <taxon>ecological metagenomes</taxon>
    </lineage>
</organism>
<protein>
    <submittedName>
        <fullName evidence="2">Uncharacterized protein</fullName>
    </submittedName>
</protein>
<evidence type="ECO:0000313" key="2">
    <source>
        <dbReference type="EMBL" id="GAI82835.1"/>
    </source>
</evidence>
<dbReference type="EMBL" id="BARW01012314">
    <property type="protein sequence ID" value="GAI82835.1"/>
    <property type="molecule type" value="Genomic_DNA"/>
</dbReference>
<feature type="region of interest" description="Disordered" evidence="1">
    <location>
        <begin position="1"/>
        <end position="23"/>
    </location>
</feature>
<feature type="compositionally biased region" description="Polar residues" evidence="1">
    <location>
        <begin position="7"/>
        <end position="18"/>
    </location>
</feature>
<reference evidence="2" key="1">
    <citation type="journal article" date="2014" name="Front. Microbiol.">
        <title>High frequency of phylogenetically diverse reductive dehalogenase-homologous genes in deep subseafloor sedimentary metagenomes.</title>
        <authorList>
            <person name="Kawai M."/>
            <person name="Futagami T."/>
            <person name="Toyoda A."/>
            <person name="Takaki Y."/>
            <person name="Nishi S."/>
            <person name="Hori S."/>
            <person name="Arai W."/>
            <person name="Tsubouchi T."/>
            <person name="Morono Y."/>
            <person name="Uchiyama I."/>
            <person name="Ito T."/>
            <person name="Fujiyama A."/>
            <person name="Inagaki F."/>
            <person name="Takami H."/>
        </authorList>
    </citation>
    <scope>NUCLEOTIDE SEQUENCE</scope>
    <source>
        <strain evidence="2">Expedition CK06-06</strain>
    </source>
</reference>
<sequence length="45" mass="5165">RDWNKGQKGQSPSGSYSFLQKRREKLSHSIKIKGGLDKSSPYKKK</sequence>
<name>X1T5E9_9ZZZZ</name>
<evidence type="ECO:0000256" key="1">
    <source>
        <dbReference type="SAM" id="MobiDB-lite"/>
    </source>
</evidence>
<feature type="non-terminal residue" evidence="2">
    <location>
        <position position="1"/>
    </location>
</feature>